<evidence type="ECO:0000313" key="3">
    <source>
        <dbReference type="Proteomes" id="UP000006377"/>
    </source>
</evidence>
<organism evidence="2 3">
    <name type="scientific">Parvibaculum lavamentivorans (strain DS-1 / DSM 13023 / NCIMB 13966)</name>
    <dbReference type="NCBI Taxonomy" id="402881"/>
    <lineage>
        <taxon>Bacteria</taxon>
        <taxon>Pseudomonadati</taxon>
        <taxon>Pseudomonadota</taxon>
        <taxon>Alphaproteobacteria</taxon>
        <taxon>Hyphomicrobiales</taxon>
        <taxon>Parvibaculaceae</taxon>
        <taxon>Parvibaculum</taxon>
    </lineage>
</organism>
<keyword evidence="3" id="KW-1185">Reference proteome</keyword>
<dbReference type="OrthoDB" id="287782at2"/>
<dbReference type="AlphaFoldDB" id="A7HTV9"/>
<feature type="transmembrane region" description="Helical" evidence="1">
    <location>
        <begin position="83"/>
        <end position="102"/>
    </location>
</feature>
<gene>
    <name evidence="2" type="ordered locus">Plav_1723</name>
</gene>
<proteinExistence type="predicted"/>
<evidence type="ECO:0000313" key="2">
    <source>
        <dbReference type="EMBL" id="ABS63342.1"/>
    </source>
</evidence>
<accession>A7HTV9</accession>
<feature type="transmembrane region" description="Helical" evidence="1">
    <location>
        <begin position="57"/>
        <end position="76"/>
    </location>
</feature>
<sequence length="141" mass="15032">MTTITIPASGFSSLKKAALALWALVWLGNALWMLADPQGWYAGVDGVANTGPYNPHFVRDIGMAYLTLALLAFAAIRWPAQAVPLVGAGALFLGLHAILHVWDIAAGRLPAEHILMDMPGVFLPVAVSIFLAWWCAPARAA</sequence>
<evidence type="ECO:0008006" key="4">
    <source>
        <dbReference type="Google" id="ProtNLM"/>
    </source>
</evidence>
<dbReference type="eggNOG" id="ENOG50332W3">
    <property type="taxonomic scope" value="Bacteria"/>
</dbReference>
<reference evidence="2 3" key="1">
    <citation type="journal article" date="2011" name="Stand. Genomic Sci.">
        <title>Complete genome sequence of Parvibaculum lavamentivorans type strain (DS-1(T)).</title>
        <authorList>
            <person name="Schleheck D."/>
            <person name="Weiss M."/>
            <person name="Pitluck S."/>
            <person name="Bruce D."/>
            <person name="Land M.L."/>
            <person name="Han S."/>
            <person name="Saunders E."/>
            <person name="Tapia R."/>
            <person name="Detter C."/>
            <person name="Brettin T."/>
            <person name="Han J."/>
            <person name="Woyke T."/>
            <person name="Goodwin L."/>
            <person name="Pennacchio L."/>
            <person name="Nolan M."/>
            <person name="Cook A.M."/>
            <person name="Kjelleberg S."/>
            <person name="Thomas T."/>
        </authorList>
    </citation>
    <scope>NUCLEOTIDE SEQUENCE [LARGE SCALE GENOMIC DNA]</scope>
    <source>
        <strain evidence="3">DS-1 / DSM 13023 / NCIMB 13966</strain>
    </source>
</reference>
<dbReference type="EMBL" id="CP000774">
    <property type="protein sequence ID" value="ABS63342.1"/>
    <property type="molecule type" value="Genomic_DNA"/>
</dbReference>
<keyword evidence="1" id="KW-0812">Transmembrane</keyword>
<keyword evidence="1" id="KW-1133">Transmembrane helix</keyword>
<dbReference type="KEGG" id="pla:Plav_1723"/>
<feature type="transmembrane region" description="Helical" evidence="1">
    <location>
        <begin position="114"/>
        <end position="136"/>
    </location>
</feature>
<dbReference type="Proteomes" id="UP000006377">
    <property type="component" value="Chromosome"/>
</dbReference>
<dbReference type="STRING" id="402881.Plav_1723"/>
<evidence type="ECO:0000256" key="1">
    <source>
        <dbReference type="SAM" id="Phobius"/>
    </source>
</evidence>
<name>A7HTV9_PARL1</name>
<protein>
    <recommendedName>
        <fullName evidence="4">DUF4345 domain-containing protein</fullName>
    </recommendedName>
</protein>
<dbReference type="RefSeq" id="WP_012110635.1">
    <property type="nucleotide sequence ID" value="NC_009719.1"/>
</dbReference>
<keyword evidence="1" id="KW-0472">Membrane</keyword>
<dbReference type="HOGENOM" id="CLU_153803_0_0_5"/>